<dbReference type="GO" id="GO:0004497">
    <property type="term" value="F:monooxygenase activity"/>
    <property type="evidence" value="ECO:0007669"/>
    <property type="project" value="UniProtKB-KW"/>
</dbReference>
<gene>
    <name evidence="2" type="ORF">C8D99_11541</name>
</gene>
<dbReference type="PANTHER" id="PTHR33336">
    <property type="entry name" value="QUINOL MONOOXYGENASE YGIN-RELATED"/>
    <property type="match status" value="1"/>
</dbReference>
<keyword evidence="3" id="KW-1185">Reference proteome</keyword>
<dbReference type="Proteomes" id="UP000295066">
    <property type="component" value="Unassembled WGS sequence"/>
</dbReference>
<dbReference type="InterPro" id="IPR050744">
    <property type="entry name" value="AI-2_Isomerase_LsrG"/>
</dbReference>
<dbReference type="EMBL" id="SORI01000015">
    <property type="protein sequence ID" value="TDY58023.1"/>
    <property type="molecule type" value="Genomic_DNA"/>
</dbReference>
<proteinExistence type="predicted"/>
<dbReference type="InterPro" id="IPR011008">
    <property type="entry name" value="Dimeric_a/b-barrel"/>
</dbReference>
<accession>A0A4R8M502</accession>
<dbReference type="RefSeq" id="WP_166670144.1">
    <property type="nucleotide sequence ID" value="NZ_SORI01000015.1"/>
</dbReference>
<keyword evidence="2" id="KW-0560">Oxidoreductase</keyword>
<dbReference type="PROSITE" id="PS51725">
    <property type="entry name" value="ABM"/>
    <property type="match status" value="1"/>
</dbReference>
<dbReference type="InterPro" id="IPR007138">
    <property type="entry name" value="ABM_dom"/>
</dbReference>
<keyword evidence="2" id="KW-0503">Monooxygenase</keyword>
<evidence type="ECO:0000313" key="3">
    <source>
        <dbReference type="Proteomes" id="UP000295066"/>
    </source>
</evidence>
<dbReference type="Pfam" id="PF03992">
    <property type="entry name" value="ABM"/>
    <property type="match status" value="1"/>
</dbReference>
<evidence type="ECO:0000313" key="2">
    <source>
        <dbReference type="EMBL" id="TDY58023.1"/>
    </source>
</evidence>
<sequence>MIIVSASFTAKPGMRDAIAEISRKAVELTRQEKGNISYTLFKSSDDDVTMMYFEEWESLDDLRAHLKTDHIREAREARKDMLEGTVRVRVFESKEVEL</sequence>
<reference evidence="2 3" key="1">
    <citation type="submission" date="2019-03" db="EMBL/GenBank/DDBJ databases">
        <title>Genomic Encyclopedia of Type Strains, Phase IV (KMG-IV): sequencing the most valuable type-strain genomes for metagenomic binning, comparative biology and taxonomic classification.</title>
        <authorList>
            <person name="Goeker M."/>
        </authorList>
    </citation>
    <scope>NUCLEOTIDE SEQUENCE [LARGE SCALE GENOMIC DNA]</scope>
    <source>
        <strain evidence="2 3">DSM 25964</strain>
    </source>
</reference>
<dbReference type="Gene3D" id="3.30.70.100">
    <property type="match status" value="1"/>
</dbReference>
<feature type="domain" description="ABM" evidence="1">
    <location>
        <begin position="2"/>
        <end position="91"/>
    </location>
</feature>
<protein>
    <submittedName>
        <fullName evidence="2">Quinol monooxygenase YgiN</fullName>
    </submittedName>
</protein>
<dbReference type="AlphaFoldDB" id="A0A4R8M502"/>
<dbReference type="PANTHER" id="PTHR33336:SF15">
    <property type="entry name" value="ABM DOMAIN-CONTAINING PROTEIN"/>
    <property type="match status" value="1"/>
</dbReference>
<name>A0A4R8M502_9BACT</name>
<evidence type="ECO:0000259" key="1">
    <source>
        <dbReference type="PROSITE" id="PS51725"/>
    </source>
</evidence>
<organism evidence="2 3">
    <name type="scientific">Aminivibrio pyruvatiphilus</name>
    <dbReference type="NCBI Taxonomy" id="1005740"/>
    <lineage>
        <taxon>Bacteria</taxon>
        <taxon>Thermotogati</taxon>
        <taxon>Synergistota</taxon>
        <taxon>Synergistia</taxon>
        <taxon>Synergistales</taxon>
        <taxon>Aminobacteriaceae</taxon>
        <taxon>Aminivibrio</taxon>
    </lineage>
</organism>
<dbReference type="SUPFAM" id="SSF54909">
    <property type="entry name" value="Dimeric alpha+beta barrel"/>
    <property type="match status" value="1"/>
</dbReference>
<comment type="caution">
    <text evidence="2">The sequence shown here is derived from an EMBL/GenBank/DDBJ whole genome shotgun (WGS) entry which is preliminary data.</text>
</comment>